<dbReference type="EMBL" id="LPXH01000037">
    <property type="protein sequence ID" value="KUF39137.1"/>
    <property type="molecule type" value="Genomic_DNA"/>
</dbReference>
<feature type="transmembrane region" description="Helical" evidence="1">
    <location>
        <begin position="229"/>
        <end position="254"/>
    </location>
</feature>
<reference evidence="2 5" key="2">
    <citation type="submission" date="2017-03" db="EMBL/GenBank/DDBJ databases">
        <title>Rapid Whole Genome Sequencing of Comamonas kerstersii Causing Continuous ambulatory Peritoneal Dialysis-Associated Peritonitis.</title>
        <authorList>
            <person name="Zheng B."/>
        </authorList>
    </citation>
    <scope>NUCLEOTIDE SEQUENCE [LARGE SCALE GENOMIC DNA]</scope>
    <source>
        <strain evidence="2 5">8943</strain>
    </source>
</reference>
<feature type="transmembrane region" description="Helical" evidence="1">
    <location>
        <begin position="45"/>
        <end position="64"/>
    </location>
</feature>
<evidence type="ECO:0000313" key="2">
    <source>
        <dbReference type="EMBL" id="AQZ98410.1"/>
    </source>
</evidence>
<feature type="transmembrane region" description="Helical" evidence="1">
    <location>
        <begin position="12"/>
        <end position="33"/>
    </location>
</feature>
<accession>A0A1V0BET8</accession>
<gene>
    <name evidence="3" type="ORF">AS359_00865</name>
    <name evidence="2" type="ORF">B5M06_09255</name>
</gene>
<proteinExistence type="predicted"/>
<feature type="transmembrane region" description="Helical" evidence="1">
    <location>
        <begin position="76"/>
        <end position="100"/>
    </location>
</feature>
<dbReference type="KEGG" id="cke:B5M06_09255"/>
<name>A0A0W7YVV4_9BURK</name>
<evidence type="ECO:0000313" key="3">
    <source>
        <dbReference type="EMBL" id="KUF39137.1"/>
    </source>
</evidence>
<protein>
    <submittedName>
        <fullName evidence="3">Uncharacterized protein</fullName>
    </submittedName>
</protein>
<dbReference type="AlphaFoldDB" id="A0A0W7YVV4"/>
<keyword evidence="1" id="KW-1133">Transmembrane helix</keyword>
<dbReference type="Proteomes" id="UP000242792">
    <property type="component" value="Chromosome"/>
</dbReference>
<dbReference type="GeneID" id="83039508"/>
<feature type="transmembrane region" description="Helical" evidence="1">
    <location>
        <begin position="144"/>
        <end position="163"/>
    </location>
</feature>
<dbReference type="RefSeq" id="WP_054065617.1">
    <property type="nucleotide sequence ID" value="NZ_CAUCIF010000018.1"/>
</dbReference>
<evidence type="ECO:0000313" key="4">
    <source>
        <dbReference type="Proteomes" id="UP000053300"/>
    </source>
</evidence>
<keyword evidence="1" id="KW-0472">Membrane</keyword>
<organism evidence="3 4">
    <name type="scientific">Comamonas kerstersii</name>
    <dbReference type="NCBI Taxonomy" id="225992"/>
    <lineage>
        <taxon>Bacteria</taxon>
        <taxon>Pseudomonadati</taxon>
        <taxon>Pseudomonadota</taxon>
        <taxon>Betaproteobacteria</taxon>
        <taxon>Burkholderiales</taxon>
        <taxon>Comamonadaceae</taxon>
        <taxon>Comamonas</taxon>
    </lineage>
</organism>
<keyword evidence="1" id="KW-0812">Transmembrane</keyword>
<accession>A0A0W7YVV4</accession>
<keyword evidence="4" id="KW-1185">Reference proteome</keyword>
<evidence type="ECO:0000313" key="5">
    <source>
        <dbReference type="Proteomes" id="UP000242792"/>
    </source>
</evidence>
<dbReference type="STRING" id="225992.B5M06_09255"/>
<reference evidence="3 4" key="1">
    <citation type="submission" date="2015-12" db="EMBL/GenBank/DDBJ databases">
        <title>Complete genome sequence of a multi-drug resistant strain Acidovorax sp. 12322-1.</title>
        <authorList>
            <person name="Ming D."/>
            <person name="Wang M."/>
            <person name="Hu S."/>
            <person name="Zhou Y."/>
            <person name="Jiang T."/>
        </authorList>
    </citation>
    <scope>NUCLEOTIDE SEQUENCE [LARGE SCALE GENOMIC DNA]</scope>
    <source>
        <strain evidence="3 4">12322-1</strain>
    </source>
</reference>
<sequence length="268" mass="29726">MRWVQWTFDHLPPWLIPAFVYASALSIVASASHKYLYNCLMVSEWQTWAIFLSGVLAGLAWQNLCQHLARQPRLPIKAAALARSLSGTSLVVGAGTAWLLYEYSSLRYASAGMCSRLGVLDLNLQPFFQRMALLTEQQLHLVPLPALLTAVAWGLFVGLIVLIESRTAVTALAELLRQTQRHAQAETLHTPLMRWNAGCQALLTPATTIASSVSQARSQMIWSLYQPSAMAVLLISVVTGQTLLGFVIPAIWSIGMHWWRMRKTPCPS</sequence>
<evidence type="ECO:0000256" key="1">
    <source>
        <dbReference type="SAM" id="Phobius"/>
    </source>
</evidence>
<dbReference type="EMBL" id="CP020121">
    <property type="protein sequence ID" value="AQZ98410.1"/>
    <property type="molecule type" value="Genomic_DNA"/>
</dbReference>
<dbReference type="Proteomes" id="UP000053300">
    <property type="component" value="Unassembled WGS sequence"/>
</dbReference>